<sequence length="47" mass="5699">MAFGLILEIDGHKYKLLKYNCRFNRKEHCMVLPFFSDMKEISESMFH</sequence>
<comment type="caution">
    <text evidence="1">The sequence shown here is derived from an EMBL/GenBank/DDBJ whole genome shotgun (WGS) entry which is preliminary data.</text>
</comment>
<dbReference type="EMBL" id="JNHI01000019">
    <property type="protein sequence ID" value="KDS29680.1"/>
    <property type="molecule type" value="Genomic_DNA"/>
</dbReference>
<dbReference type="Proteomes" id="UP000028134">
    <property type="component" value="Unassembled WGS sequence"/>
</dbReference>
<protein>
    <submittedName>
        <fullName evidence="1">Uncharacterized protein</fullName>
    </submittedName>
</protein>
<reference evidence="1 2" key="1">
    <citation type="submission" date="2014-04" db="EMBL/GenBank/DDBJ databases">
        <authorList>
            <person name="Sears C."/>
            <person name="Carroll K."/>
            <person name="Sack B.R."/>
            <person name="Qadri F."/>
            <person name="Myers L.L."/>
            <person name="Chung G.-T."/>
            <person name="Escheverria P."/>
            <person name="Fraser C.M."/>
            <person name="Sadzewicz L."/>
            <person name="Shefchek K.A."/>
            <person name="Tallon L."/>
            <person name="Das S.P."/>
            <person name="Daugherty S."/>
            <person name="Mongodin E.F."/>
        </authorList>
    </citation>
    <scope>NUCLEOTIDE SEQUENCE [LARGE SCALE GENOMIC DNA]</scope>
    <source>
        <strain evidence="2">3775 SL(B) 10 (iv)</strain>
    </source>
</reference>
<evidence type="ECO:0000313" key="2">
    <source>
        <dbReference type="Proteomes" id="UP000028134"/>
    </source>
</evidence>
<organism evidence="1 2">
    <name type="scientific">Phocaeicola vulgatus str. 3775 SL</name>
    <name type="common">B</name>
    <name type="synonym">iv</name>
    <dbReference type="NCBI Taxonomy" id="1339350"/>
    <lineage>
        <taxon>Bacteria</taxon>
        <taxon>Pseudomonadati</taxon>
        <taxon>Bacteroidota</taxon>
        <taxon>Bacteroidia</taxon>
        <taxon>Bacteroidales</taxon>
        <taxon>Bacteroidaceae</taxon>
        <taxon>Phocaeicola</taxon>
    </lineage>
</organism>
<name>A0A078R2V1_PHOVU</name>
<dbReference type="AlphaFoldDB" id="A0A078R2V1"/>
<gene>
    <name evidence="1" type="ORF">M097_2824</name>
</gene>
<accession>A0A078R2V1</accession>
<proteinExistence type="predicted"/>
<evidence type="ECO:0000313" key="1">
    <source>
        <dbReference type="EMBL" id="KDS29680.1"/>
    </source>
</evidence>